<evidence type="ECO:0000313" key="2">
    <source>
        <dbReference type="EMBL" id="MCU6685711.1"/>
    </source>
</evidence>
<dbReference type="Proteomes" id="UP001652431">
    <property type="component" value="Unassembled WGS sequence"/>
</dbReference>
<dbReference type="Gene3D" id="1.10.10.60">
    <property type="entry name" value="Homeodomain-like"/>
    <property type="match status" value="1"/>
</dbReference>
<sequence>MAIAQRPRKQYKRLKFEDRKRIESLAADGKTVDEMALIIGVHSSTMYRELEKGGVPYRAEVAQKSV</sequence>
<comment type="caution">
    <text evidence="2">The sequence shown here is derived from an EMBL/GenBank/DDBJ whole genome shotgun (WGS) entry which is preliminary data.</text>
</comment>
<evidence type="ECO:0000259" key="1">
    <source>
        <dbReference type="Pfam" id="PF13936"/>
    </source>
</evidence>
<dbReference type="Pfam" id="PF13936">
    <property type="entry name" value="HTH_38"/>
    <property type="match status" value="1"/>
</dbReference>
<accession>A0ABT2RK56</accession>
<dbReference type="InterPro" id="IPR025246">
    <property type="entry name" value="IS30-like_HTH"/>
</dbReference>
<gene>
    <name evidence="2" type="ORF">OCV99_03905</name>
</gene>
<keyword evidence="3" id="KW-1185">Reference proteome</keyword>
<organism evidence="2 3">
    <name type="scientific">Dorea acetigenes</name>
    <dbReference type="NCBI Taxonomy" id="2981787"/>
    <lineage>
        <taxon>Bacteria</taxon>
        <taxon>Bacillati</taxon>
        <taxon>Bacillota</taxon>
        <taxon>Clostridia</taxon>
        <taxon>Lachnospirales</taxon>
        <taxon>Lachnospiraceae</taxon>
        <taxon>Dorea</taxon>
    </lineage>
</organism>
<name>A0ABT2RK56_9FIRM</name>
<dbReference type="RefSeq" id="WP_158368373.1">
    <property type="nucleotide sequence ID" value="NZ_JAOQJU010000002.1"/>
</dbReference>
<proteinExistence type="predicted"/>
<protein>
    <submittedName>
        <fullName evidence="2">Helix-turn-helix domain-containing protein</fullName>
    </submittedName>
</protein>
<feature type="domain" description="Transposase IS30-like HTH" evidence="1">
    <location>
        <begin position="11"/>
        <end position="52"/>
    </location>
</feature>
<dbReference type="EMBL" id="JAOQJU010000002">
    <property type="protein sequence ID" value="MCU6685711.1"/>
    <property type="molecule type" value="Genomic_DNA"/>
</dbReference>
<reference evidence="2 3" key="1">
    <citation type="journal article" date="2021" name="ISME Commun">
        <title>Automated analysis of genomic sequences facilitates high-throughput and comprehensive description of bacteria.</title>
        <authorList>
            <person name="Hitch T.C.A."/>
        </authorList>
    </citation>
    <scope>NUCLEOTIDE SEQUENCE [LARGE SCALE GENOMIC DNA]</scope>
    <source>
        <strain evidence="2 3">Sanger_03</strain>
    </source>
</reference>
<evidence type="ECO:0000313" key="3">
    <source>
        <dbReference type="Proteomes" id="UP001652431"/>
    </source>
</evidence>